<dbReference type="EC" id="3.1.26.11" evidence="4"/>
<evidence type="ECO:0000256" key="9">
    <source>
        <dbReference type="ARBA" id="ARBA00022801"/>
    </source>
</evidence>
<evidence type="ECO:0000256" key="7">
    <source>
        <dbReference type="ARBA" id="ARBA00022723"/>
    </source>
</evidence>
<keyword evidence="9" id="KW-0378">Hydrolase</keyword>
<comment type="cofactor">
    <cofactor evidence="2">
        <name>Zn(2+)</name>
        <dbReference type="ChEBI" id="CHEBI:29105"/>
    </cofactor>
</comment>
<dbReference type="PANTHER" id="PTHR12553">
    <property type="entry name" value="ZINC PHOSPHODIESTERASE ELAC PROTEIN 2"/>
    <property type="match status" value="1"/>
</dbReference>
<protein>
    <recommendedName>
        <fullName evidence="4">ribonuclease Z</fullName>
        <ecNumber evidence="4">3.1.26.11</ecNumber>
    </recommendedName>
</protein>
<evidence type="ECO:0000256" key="6">
    <source>
        <dbReference type="ARBA" id="ARBA00022722"/>
    </source>
</evidence>
<dbReference type="RefSeq" id="XP_060297203.1">
    <property type="nucleotide sequence ID" value="XM_060442110.1"/>
</dbReference>
<keyword evidence="14" id="KW-1185">Reference proteome</keyword>
<dbReference type="GeneID" id="85325380"/>
<dbReference type="GO" id="GO:1990180">
    <property type="term" value="P:mitochondrial tRNA 3'-end processing"/>
    <property type="evidence" value="ECO:0007669"/>
    <property type="project" value="TreeGrafter"/>
</dbReference>
<gene>
    <name evidence="13" type="ORF">B0T26DRAFT_713201</name>
</gene>
<dbReference type="InterPro" id="IPR047151">
    <property type="entry name" value="RNZ2-like"/>
</dbReference>
<dbReference type="EMBL" id="JAUIRO010000004">
    <property type="protein sequence ID" value="KAK0718410.1"/>
    <property type="molecule type" value="Genomic_DNA"/>
</dbReference>
<dbReference type="Gene3D" id="3.60.15.10">
    <property type="entry name" value="Ribonuclease Z/Hydroxyacylglutathione hydrolase-like"/>
    <property type="match status" value="2"/>
</dbReference>
<keyword evidence="5" id="KW-0819">tRNA processing</keyword>
<name>A0AA40AMA9_9PEZI</name>
<keyword evidence="8" id="KW-0255">Endonuclease</keyword>
<dbReference type="Proteomes" id="UP001172101">
    <property type="component" value="Unassembled WGS sequence"/>
</dbReference>
<reference evidence="13" key="1">
    <citation type="submission" date="2023-06" db="EMBL/GenBank/DDBJ databases">
        <title>Genome-scale phylogeny and comparative genomics of the fungal order Sordariales.</title>
        <authorList>
            <consortium name="Lawrence Berkeley National Laboratory"/>
            <person name="Hensen N."/>
            <person name="Bonometti L."/>
            <person name="Westerberg I."/>
            <person name="Brannstrom I.O."/>
            <person name="Guillou S."/>
            <person name="Cros-Aarteil S."/>
            <person name="Calhoun S."/>
            <person name="Haridas S."/>
            <person name="Kuo A."/>
            <person name="Mondo S."/>
            <person name="Pangilinan J."/>
            <person name="Riley R."/>
            <person name="LaButti K."/>
            <person name="Andreopoulos B."/>
            <person name="Lipzen A."/>
            <person name="Chen C."/>
            <person name="Yanf M."/>
            <person name="Daum C."/>
            <person name="Ng V."/>
            <person name="Clum A."/>
            <person name="Steindorff A."/>
            <person name="Ohm R."/>
            <person name="Martin F."/>
            <person name="Silar P."/>
            <person name="Natvig D."/>
            <person name="Lalanne C."/>
            <person name="Gautier V."/>
            <person name="Ament-velasquez S.L."/>
            <person name="Kruys A."/>
            <person name="Hutchinson M.I."/>
            <person name="Powell A.J."/>
            <person name="Barry K."/>
            <person name="Miller A.N."/>
            <person name="Grigoriev I.V."/>
            <person name="Debuchy R."/>
            <person name="Gladieux P."/>
            <person name="Thoren M.H."/>
            <person name="Johannesson H."/>
        </authorList>
    </citation>
    <scope>NUCLEOTIDE SEQUENCE</scope>
    <source>
        <strain evidence="13">SMH2392-1A</strain>
    </source>
</reference>
<evidence type="ECO:0000259" key="12">
    <source>
        <dbReference type="Pfam" id="PF13691"/>
    </source>
</evidence>
<comment type="similarity">
    <text evidence="3">Belongs to the RNase Z family.</text>
</comment>
<keyword evidence="10" id="KW-0862">Zinc</keyword>
<dbReference type="CDD" id="cd07718">
    <property type="entry name" value="RNaseZ_ELAC1_ELAC2-C-term-like_MBL-fold"/>
    <property type="match status" value="1"/>
</dbReference>
<dbReference type="InterPro" id="IPR027794">
    <property type="entry name" value="tRNase_Z_dom"/>
</dbReference>
<dbReference type="PANTHER" id="PTHR12553:SF49">
    <property type="entry name" value="ZINC PHOSPHODIESTERASE ELAC PROTEIN 2"/>
    <property type="match status" value="1"/>
</dbReference>
<dbReference type="GO" id="GO:0046872">
    <property type="term" value="F:metal ion binding"/>
    <property type="evidence" value="ECO:0007669"/>
    <property type="project" value="UniProtKB-KW"/>
</dbReference>
<evidence type="ECO:0000256" key="1">
    <source>
        <dbReference type="ARBA" id="ARBA00000402"/>
    </source>
</evidence>
<evidence type="ECO:0000313" key="14">
    <source>
        <dbReference type="Proteomes" id="UP001172101"/>
    </source>
</evidence>
<evidence type="ECO:0000256" key="2">
    <source>
        <dbReference type="ARBA" id="ARBA00001947"/>
    </source>
</evidence>
<evidence type="ECO:0000256" key="8">
    <source>
        <dbReference type="ARBA" id="ARBA00022759"/>
    </source>
</evidence>
<comment type="caution">
    <text evidence="13">The sequence shown here is derived from an EMBL/GenBank/DDBJ whole genome shotgun (WGS) entry which is preliminary data.</text>
</comment>
<dbReference type="Pfam" id="PF23023">
    <property type="entry name" value="Anti-Pycsar_Apyc1"/>
    <property type="match status" value="1"/>
</dbReference>
<evidence type="ECO:0000256" key="11">
    <source>
        <dbReference type="SAM" id="MobiDB-lite"/>
    </source>
</evidence>
<evidence type="ECO:0000256" key="3">
    <source>
        <dbReference type="ARBA" id="ARBA00007823"/>
    </source>
</evidence>
<accession>A0AA40AMA9</accession>
<dbReference type="InterPro" id="IPR036866">
    <property type="entry name" value="RibonucZ/Hydroxyglut_hydro"/>
</dbReference>
<keyword evidence="6" id="KW-0540">Nuclease</keyword>
<dbReference type="GO" id="GO:0042781">
    <property type="term" value="F:3'-tRNA processing endoribonuclease activity"/>
    <property type="evidence" value="ECO:0007669"/>
    <property type="project" value="UniProtKB-EC"/>
</dbReference>
<feature type="region of interest" description="Disordered" evidence="11">
    <location>
        <begin position="293"/>
        <end position="334"/>
    </location>
</feature>
<dbReference type="GO" id="GO:0005739">
    <property type="term" value="C:mitochondrion"/>
    <property type="evidence" value="ECO:0007669"/>
    <property type="project" value="TreeGrafter"/>
</dbReference>
<feature type="region of interest" description="Disordered" evidence="11">
    <location>
        <begin position="204"/>
        <end position="231"/>
    </location>
</feature>
<evidence type="ECO:0000256" key="5">
    <source>
        <dbReference type="ARBA" id="ARBA00022694"/>
    </source>
</evidence>
<sequence length="1003" mass="110104">MVLTGRLGTAATRSATATATTSCWTWTRPRPRPRLLPWRVGFRSCSTSPGPADLVKPAPKSPSKIIHKFPGTRPVPYTRGPKAVGSRYKGHYYLLLPDKKTRRPVPGPRTLIVPMLIQVSILGTATADTPGVCIVLKSNDTRYIFGHVAEATQRLIVQRKAGLVKLRHIFLTGNIDWHTVGGLPGTLLSAAEATEHLRAAARAYNEKRREKGKAGKEKDPRSHGIHIHGGPNLTHMLAATRNFIYRKNMPIKLDEICHDTRGTAGTTSCKPDWEDAYFRVWNVPLTAAGPSICRTPGSSESLVPQKRRLSTSSEPDPGDAARLETGQVSDADRSEADRLIRSSIVESMFSMDGKDKTPNILVPLPLSDVRLPAEMFVRENNEFIKYEGPVPDPHNPQAVVFVQRQFLAGSLARLPGTQPCFDSMCYIVKSHPRRGKFDPDAARSYGLEKLQYRLLTSGETVTGKTPPGVIVTPDMVMSAQVEGQGFAVIDIRNLNLIDSLLARPEWTNEEIMQGIQVMYWSLGPRIKDDSRLAAFMQKHSSIKHILLGQDVSPNTLAFTSTAEQFIKLNAIDPDRFPLTVFSNKPSELSEELSSVAEVGEPSAAFLLAPKPGVVKGSEEPLIDTTLPAREVMTNAAIMSLVESARQRIADPAFLLQMDSAERGMPGRDVEIVTLGTGSALPSKYRNVSATLIRVPGHGSYLLDCGENTLGQLRRSYGYEGADEVLRDLRAVYISHLHADHHLGIVSVLARRHVLVGNTKPPYPLSVIATTNLLRFLDEFNEVQDFGFRSSSIHKVFTTRLKHKSREYECPRRVAPETTAGMHAHQKSGLPNVDVCMVRHTPEATAVVLTWPESAGGLKIAYSGDCRPSSDFASLGRGADLLIHECTFDNEVDHAIAKSHSTMPEALGVARNMGARKLLLTHFSQRYPKLPVIGGGGDGGEVRNEDGSLQFDGPILSAFDLMRVKLGDFRKAQLFVPAIQELLNETVEGPEDVGEELDELLAEQ</sequence>
<evidence type="ECO:0000256" key="4">
    <source>
        <dbReference type="ARBA" id="ARBA00012477"/>
    </source>
</evidence>
<dbReference type="SUPFAM" id="SSF56281">
    <property type="entry name" value="Metallo-hydrolase/oxidoreductase"/>
    <property type="match status" value="2"/>
</dbReference>
<feature type="domain" description="tRNase Z endonuclease" evidence="12">
    <location>
        <begin position="121"/>
        <end position="182"/>
    </location>
</feature>
<evidence type="ECO:0000313" key="13">
    <source>
        <dbReference type="EMBL" id="KAK0718410.1"/>
    </source>
</evidence>
<proteinExistence type="inferred from homology"/>
<keyword evidence="7" id="KW-0479">Metal-binding</keyword>
<evidence type="ECO:0000256" key="10">
    <source>
        <dbReference type="ARBA" id="ARBA00022833"/>
    </source>
</evidence>
<comment type="catalytic activity">
    <reaction evidence="1">
        <text>Endonucleolytic cleavage of RNA, removing extra 3' nucleotides from tRNA precursor, generating 3' termini of tRNAs. A 3'-hydroxy group is left at the tRNA terminus and a 5'-phosphoryl group is left at the trailer molecule.</text>
        <dbReference type="EC" id="3.1.26.11"/>
    </reaction>
</comment>
<feature type="compositionally biased region" description="Basic and acidic residues" evidence="11">
    <location>
        <begin position="204"/>
        <end position="222"/>
    </location>
</feature>
<dbReference type="AlphaFoldDB" id="A0AA40AMA9"/>
<organism evidence="13 14">
    <name type="scientific">Lasiosphaeria miniovina</name>
    <dbReference type="NCBI Taxonomy" id="1954250"/>
    <lineage>
        <taxon>Eukaryota</taxon>
        <taxon>Fungi</taxon>
        <taxon>Dikarya</taxon>
        <taxon>Ascomycota</taxon>
        <taxon>Pezizomycotina</taxon>
        <taxon>Sordariomycetes</taxon>
        <taxon>Sordariomycetidae</taxon>
        <taxon>Sordariales</taxon>
        <taxon>Lasiosphaeriaceae</taxon>
        <taxon>Lasiosphaeria</taxon>
    </lineage>
</organism>
<dbReference type="Pfam" id="PF13691">
    <property type="entry name" value="Lactamase_B_4"/>
    <property type="match status" value="1"/>
</dbReference>